<accession>A0A0A7I3B0</accession>
<dbReference type="SFLD" id="SFLDS00003">
    <property type="entry name" value="Haloacid_Dehalogenase"/>
    <property type="match status" value="1"/>
</dbReference>
<organism evidence="1 2">
    <name type="scientific">Bifidobacterium catenulatum PV20-2</name>
    <dbReference type="NCBI Taxonomy" id="1447716"/>
    <lineage>
        <taxon>Bacteria</taxon>
        <taxon>Bacillati</taxon>
        <taxon>Actinomycetota</taxon>
        <taxon>Actinomycetes</taxon>
        <taxon>Bifidobacteriales</taxon>
        <taxon>Bifidobacteriaceae</taxon>
        <taxon>Bifidobacterium</taxon>
    </lineage>
</organism>
<protein>
    <submittedName>
        <fullName evidence="1">Hydrolase</fullName>
    </submittedName>
</protein>
<dbReference type="GO" id="GO:0005829">
    <property type="term" value="C:cytosol"/>
    <property type="evidence" value="ECO:0007669"/>
    <property type="project" value="TreeGrafter"/>
</dbReference>
<sequence>MTAIDIKAAFFDIDGTLTSFTTHVVPQSTIDALHALQSNGVKIFICTGRPPAQMNVVLDTIPVDFDGIVGFNGQYCIDSSGFLEKQTLDSTDVATIVRWLDEHEDIVACIGEEDYVYFNHSNDQMRRTWASLGKTAPDVFFDDPLVRTAEHETFQMSPYISRDQETELLSLLPNTRGVRWHPDFVDLIPADGGKNRGIQRFLDHYGWSRKQTISFGDGGNDVDMLRFTGIGVAMGNATEEPKAVADYITDDVDHDGIWNALKHFDII</sequence>
<dbReference type="Pfam" id="PF08282">
    <property type="entry name" value="Hydrolase_3"/>
    <property type="match status" value="1"/>
</dbReference>
<dbReference type="RefSeq" id="WP_039198667.1">
    <property type="nucleotide sequence ID" value="NZ_CP007456.1"/>
</dbReference>
<reference evidence="1 2" key="1">
    <citation type="journal article" date="2015" name="Genome Announc.">
        <title>Complete and Assembled Genome Sequence of Bifidobacterium kashiwanohense PV20-2, Isolated from the Feces of an Anemic Kenyan Infant.</title>
        <authorList>
            <person name="Vazquez-Gutierrez P."/>
            <person name="Lacroix C."/>
            <person name="Chassard C."/>
            <person name="Klumpp J."/>
            <person name="Jans C."/>
            <person name="Stevens M.J."/>
        </authorList>
    </citation>
    <scope>NUCLEOTIDE SEQUENCE [LARGE SCALE GENOMIC DNA]</scope>
    <source>
        <strain evidence="1 2">PV20-2</strain>
    </source>
</reference>
<dbReference type="AlphaFoldDB" id="A0A0A7I3B0"/>
<dbReference type="SUPFAM" id="SSF56784">
    <property type="entry name" value="HAD-like"/>
    <property type="match status" value="1"/>
</dbReference>
<dbReference type="PANTHER" id="PTHR10000:SF25">
    <property type="entry name" value="PHOSPHATASE YKRA-RELATED"/>
    <property type="match status" value="1"/>
</dbReference>
<dbReference type="GO" id="GO:0016791">
    <property type="term" value="F:phosphatase activity"/>
    <property type="evidence" value="ECO:0007669"/>
    <property type="project" value="UniProtKB-ARBA"/>
</dbReference>
<dbReference type="InterPro" id="IPR023214">
    <property type="entry name" value="HAD_sf"/>
</dbReference>
<dbReference type="InterPro" id="IPR036412">
    <property type="entry name" value="HAD-like_sf"/>
</dbReference>
<dbReference type="KEGG" id="bka:AH68_06675"/>
<dbReference type="HOGENOM" id="CLU_044146_7_0_11"/>
<dbReference type="InterPro" id="IPR006379">
    <property type="entry name" value="HAD-SF_hydro_IIB"/>
</dbReference>
<dbReference type="Proteomes" id="UP000030625">
    <property type="component" value="Chromosome"/>
</dbReference>
<dbReference type="SFLD" id="SFLDG01144">
    <property type="entry name" value="C2.B.4:_PGP_Like"/>
    <property type="match status" value="1"/>
</dbReference>
<dbReference type="EMBL" id="CP007456">
    <property type="protein sequence ID" value="AIZ14773.1"/>
    <property type="molecule type" value="Genomic_DNA"/>
</dbReference>
<dbReference type="SFLD" id="SFLDG01140">
    <property type="entry name" value="C2.B:_Phosphomannomutase_and_P"/>
    <property type="match status" value="1"/>
</dbReference>
<keyword evidence="1" id="KW-0378">Hydrolase</keyword>
<dbReference type="STRING" id="1447716.AH68_06675"/>
<name>A0A0A7I3B0_9BIFI</name>
<dbReference type="Gene3D" id="3.40.50.1000">
    <property type="entry name" value="HAD superfamily/HAD-like"/>
    <property type="match status" value="1"/>
</dbReference>
<dbReference type="PANTHER" id="PTHR10000">
    <property type="entry name" value="PHOSPHOSERINE PHOSPHATASE"/>
    <property type="match status" value="1"/>
</dbReference>
<dbReference type="GO" id="GO:0000287">
    <property type="term" value="F:magnesium ion binding"/>
    <property type="evidence" value="ECO:0007669"/>
    <property type="project" value="TreeGrafter"/>
</dbReference>
<dbReference type="NCBIfam" id="TIGR01484">
    <property type="entry name" value="HAD-SF-IIB"/>
    <property type="match status" value="1"/>
</dbReference>
<evidence type="ECO:0000313" key="2">
    <source>
        <dbReference type="Proteomes" id="UP000030625"/>
    </source>
</evidence>
<dbReference type="InterPro" id="IPR000150">
    <property type="entry name" value="Cof"/>
</dbReference>
<dbReference type="NCBIfam" id="TIGR00099">
    <property type="entry name" value="Cof-subfamily"/>
    <property type="match status" value="1"/>
</dbReference>
<evidence type="ECO:0000313" key="1">
    <source>
        <dbReference type="EMBL" id="AIZ14773.1"/>
    </source>
</evidence>
<dbReference type="CDD" id="cd07517">
    <property type="entry name" value="HAD_HPP"/>
    <property type="match status" value="1"/>
</dbReference>
<proteinExistence type="predicted"/>
<dbReference type="Gene3D" id="3.30.1240.10">
    <property type="match status" value="1"/>
</dbReference>
<dbReference type="OrthoDB" id="3180855at2"/>
<gene>
    <name evidence="1" type="ORF">AH68_06675</name>
</gene>